<feature type="transmembrane region" description="Helical" evidence="8">
    <location>
        <begin position="89"/>
        <end position="109"/>
    </location>
</feature>
<evidence type="ECO:0000259" key="9">
    <source>
        <dbReference type="PROSITE" id="PS50850"/>
    </source>
</evidence>
<dbReference type="PANTHER" id="PTHR42718">
    <property type="entry name" value="MAJOR FACILITATOR SUPERFAMILY MULTIDRUG TRANSPORTER MFSC"/>
    <property type="match status" value="1"/>
</dbReference>
<feature type="transmembrane region" description="Helical" evidence="8">
    <location>
        <begin position="391"/>
        <end position="413"/>
    </location>
</feature>
<dbReference type="CDD" id="cd17504">
    <property type="entry name" value="MFS_MMR_MDR_like"/>
    <property type="match status" value="1"/>
</dbReference>
<evidence type="ECO:0000256" key="2">
    <source>
        <dbReference type="ARBA" id="ARBA00022448"/>
    </source>
</evidence>
<keyword evidence="6 8" id="KW-0472">Membrane</keyword>
<gene>
    <name evidence="10" type="ORF">GCM10009737_18730</name>
</gene>
<proteinExistence type="predicted"/>
<dbReference type="InterPro" id="IPR036259">
    <property type="entry name" value="MFS_trans_sf"/>
</dbReference>
<feature type="transmembrane region" description="Helical" evidence="8">
    <location>
        <begin position="251"/>
        <end position="275"/>
    </location>
</feature>
<organism evidence="10 11">
    <name type="scientific">Nocardioides lentus</name>
    <dbReference type="NCBI Taxonomy" id="338077"/>
    <lineage>
        <taxon>Bacteria</taxon>
        <taxon>Bacillati</taxon>
        <taxon>Actinomycetota</taxon>
        <taxon>Actinomycetes</taxon>
        <taxon>Propionibacteriales</taxon>
        <taxon>Nocardioidaceae</taxon>
        <taxon>Nocardioides</taxon>
    </lineage>
</organism>
<sequence length="474" mass="48856">MLMVAVASFTLLQSMVIPVLGQLQVSYDTDQATVSWVLTSYLLAASVATPLLGRLGDVVGKQRMMVVTLAALSVGSLLAALAPSVGWLIAARVVQGAGGGVLPLSFGIIRDEFPRAKVNGALSIIASLAAVGFGVGIVIAGPIVDTLGFHWLFWLPMIVTGVAAAATLLWIPQQRVRGSGRLPLAPAVLLAVWLVAILLGVSQGNTWGWTSPVVIGLLVGGVALMGVWIWLEHRVRVPLIDMHMMRRRGVWTTNVVSCCVGFGLFASFGFLPQFLQTPPEAGYGFDASISESGWFLVPSAMASFAIGFVTARLVRGLGARTVVTTGALLTGVAFGLIALWHDQAWQIYAWTTLQGIGSGLVFSSLAGVVIASVPAGQTGVASGMNANIRTIGGSLGSAVMTGIVVGHVGATGLPSEGGYTIGFLVLAGAMMLAAVAAVFIPDIHDQPDDGPEESPGDRDAAGADPADVGGLRAA</sequence>
<dbReference type="Proteomes" id="UP001501612">
    <property type="component" value="Unassembled WGS sequence"/>
</dbReference>
<feature type="transmembrane region" description="Helical" evidence="8">
    <location>
        <begin position="419"/>
        <end position="440"/>
    </location>
</feature>
<keyword evidence="2" id="KW-0813">Transport</keyword>
<feature type="transmembrane region" description="Helical" evidence="8">
    <location>
        <begin position="347"/>
        <end position="370"/>
    </location>
</feature>
<dbReference type="PROSITE" id="PS50850">
    <property type="entry name" value="MFS"/>
    <property type="match status" value="1"/>
</dbReference>
<accession>A0ABN2PBL0</accession>
<comment type="caution">
    <text evidence="10">The sequence shown here is derived from an EMBL/GenBank/DDBJ whole genome shotgun (WGS) entry which is preliminary data.</text>
</comment>
<feature type="transmembrane region" description="Helical" evidence="8">
    <location>
        <begin position="295"/>
        <end position="314"/>
    </location>
</feature>
<evidence type="ECO:0000256" key="8">
    <source>
        <dbReference type="SAM" id="Phobius"/>
    </source>
</evidence>
<feature type="transmembrane region" description="Helical" evidence="8">
    <location>
        <begin position="213"/>
        <end position="231"/>
    </location>
</feature>
<feature type="transmembrane region" description="Helical" evidence="8">
    <location>
        <begin position="31"/>
        <end position="52"/>
    </location>
</feature>
<dbReference type="SUPFAM" id="SSF103473">
    <property type="entry name" value="MFS general substrate transporter"/>
    <property type="match status" value="2"/>
</dbReference>
<keyword evidence="3" id="KW-1003">Cell membrane</keyword>
<dbReference type="Gene3D" id="1.20.1720.10">
    <property type="entry name" value="Multidrug resistance protein D"/>
    <property type="match status" value="1"/>
</dbReference>
<evidence type="ECO:0000256" key="7">
    <source>
        <dbReference type="SAM" id="MobiDB-lite"/>
    </source>
</evidence>
<feature type="compositionally biased region" description="Low complexity" evidence="7">
    <location>
        <begin position="462"/>
        <end position="474"/>
    </location>
</feature>
<feature type="region of interest" description="Disordered" evidence="7">
    <location>
        <begin position="444"/>
        <end position="474"/>
    </location>
</feature>
<feature type="transmembrane region" description="Helical" evidence="8">
    <location>
        <begin position="321"/>
        <end position="341"/>
    </location>
</feature>
<feature type="transmembrane region" description="Helical" evidence="8">
    <location>
        <begin position="149"/>
        <end position="171"/>
    </location>
</feature>
<evidence type="ECO:0000313" key="11">
    <source>
        <dbReference type="Proteomes" id="UP001501612"/>
    </source>
</evidence>
<evidence type="ECO:0000313" key="10">
    <source>
        <dbReference type="EMBL" id="GAA1917519.1"/>
    </source>
</evidence>
<evidence type="ECO:0000256" key="3">
    <source>
        <dbReference type="ARBA" id="ARBA00022475"/>
    </source>
</evidence>
<dbReference type="Gene3D" id="1.20.1250.20">
    <property type="entry name" value="MFS general substrate transporter like domains"/>
    <property type="match status" value="1"/>
</dbReference>
<keyword evidence="4 8" id="KW-0812">Transmembrane</keyword>
<dbReference type="Pfam" id="PF07690">
    <property type="entry name" value="MFS_1"/>
    <property type="match status" value="1"/>
</dbReference>
<dbReference type="InterPro" id="IPR020846">
    <property type="entry name" value="MFS_dom"/>
</dbReference>
<keyword evidence="5 8" id="KW-1133">Transmembrane helix</keyword>
<evidence type="ECO:0000256" key="6">
    <source>
        <dbReference type="ARBA" id="ARBA00023136"/>
    </source>
</evidence>
<dbReference type="EMBL" id="BAAAMY010000004">
    <property type="protein sequence ID" value="GAA1917519.1"/>
    <property type="molecule type" value="Genomic_DNA"/>
</dbReference>
<evidence type="ECO:0000256" key="4">
    <source>
        <dbReference type="ARBA" id="ARBA00022692"/>
    </source>
</evidence>
<dbReference type="PANTHER" id="PTHR42718:SF46">
    <property type="entry name" value="BLR6921 PROTEIN"/>
    <property type="match status" value="1"/>
</dbReference>
<comment type="subcellular location">
    <subcellularLocation>
        <location evidence="1">Cell membrane</location>
        <topology evidence="1">Multi-pass membrane protein</topology>
    </subcellularLocation>
</comment>
<evidence type="ECO:0000256" key="5">
    <source>
        <dbReference type="ARBA" id="ARBA00022989"/>
    </source>
</evidence>
<feature type="transmembrane region" description="Helical" evidence="8">
    <location>
        <begin position="64"/>
        <end position="83"/>
    </location>
</feature>
<evidence type="ECO:0000256" key="1">
    <source>
        <dbReference type="ARBA" id="ARBA00004651"/>
    </source>
</evidence>
<name>A0ABN2PBL0_9ACTN</name>
<feature type="transmembrane region" description="Helical" evidence="8">
    <location>
        <begin position="183"/>
        <end position="201"/>
    </location>
</feature>
<protein>
    <submittedName>
        <fullName evidence="10">MFS transporter</fullName>
    </submittedName>
</protein>
<feature type="transmembrane region" description="Helical" evidence="8">
    <location>
        <begin position="121"/>
        <end position="143"/>
    </location>
</feature>
<feature type="domain" description="Major facilitator superfamily (MFS) profile" evidence="9">
    <location>
        <begin position="1"/>
        <end position="445"/>
    </location>
</feature>
<reference evidence="10 11" key="1">
    <citation type="journal article" date="2019" name="Int. J. Syst. Evol. Microbiol.">
        <title>The Global Catalogue of Microorganisms (GCM) 10K type strain sequencing project: providing services to taxonomists for standard genome sequencing and annotation.</title>
        <authorList>
            <consortium name="The Broad Institute Genomics Platform"/>
            <consortium name="The Broad Institute Genome Sequencing Center for Infectious Disease"/>
            <person name="Wu L."/>
            <person name="Ma J."/>
        </authorList>
    </citation>
    <scope>NUCLEOTIDE SEQUENCE [LARGE SCALE GENOMIC DNA]</scope>
    <source>
        <strain evidence="10 11">JCM 14046</strain>
    </source>
</reference>
<keyword evidence="11" id="KW-1185">Reference proteome</keyword>
<dbReference type="InterPro" id="IPR011701">
    <property type="entry name" value="MFS"/>
</dbReference>